<evidence type="ECO:0000256" key="2">
    <source>
        <dbReference type="ARBA" id="ARBA00010663"/>
    </source>
</evidence>
<keyword evidence="13 15" id="KW-0807">Transducer</keyword>
<evidence type="ECO:0000256" key="3">
    <source>
        <dbReference type="ARBA" id="ARBA00022475"/>
    </source>
</evidence>
<keyword evidence="4" id="KW-0597">Phosphoprotein</keyword>
<keyword evidence="10" id="KW-1015">Disulfide bond</keyword>
<keyword evidence="18" id="KW-1185">Reference proteome</keyword>
<dbReference type="GO" id="GO:0005886">
    <property type="term" value="C:plasma membrane"/>
    <property type="evidence" value="ECO:0007669"/>
    <property type="project" value="UniProtKB-SubCell"/>
</dbReference>
<keyword evidence="7 15" id="KW-0297">G-protein coupled receptor</keyword>
<name>A0A6P8P3F3_GEOSA</name>
<keyword evidence="8 16" id="KW-0472">Membrane</keyword>
<evidence type="ECO:0000256" key="4">
    <source>
        <dbReference type="ARBA" id="ARBA00022553"/>
    </source>
</evidence>
<dbReference type="PROSITE" id="PS00237">
    <property type="entry name" value="G_PROTEIN_RECEP_F1_1"/>
    <property type="match status" value="1"/>
</dbReference>
<keyword evidence="3" id="KW-1003">Cell membrane</keyword>
<feature type="transmembrane region" description="Helical" evidence="16">
    <location>
        <begin position="254"/>
        <end position="273"/>
    </location>
</feature>
<evidence type="ECO:0000313" key="18">
    <source>
        <dbReference type="Proteomes" id="UP000515159"/>
    </source>
</evidence>
<dbReference type="PRINTS" id="PR01012">
    <property type="entry name" value="NRPEPTIDEYR"/>
</dbReference>
<dbReference type="Pfam" id="PF00001">
    <property type="entry name" value="7tm_1"/>
    <property type="match status" value="1"/>
</dbReference>
<dbReference type="InterPro" id="IPR000276">
    <property type="entry name" value="GPCR_Rhodpsn"/>
</dbReference>
<evidence type="ECO:0000256" key="16">
    <source>
        <dbReference type="SAM" id="Phobius"/>
    </source>
</evidence>
<keyword evidence="14" id="KW-0449">Lipoprotein</keyword>
<proteinExistence type="inferred from homology"/>
<evidence type="ECO:0000256" key="5">
    <source>
        <dbReference type="ARBA" id="ARBA00022692"/>
    </source>
</evidence>
<feature type="transmembrane region" description="Helical" evidence="16">
    <location>
        <begin position="147"/>
        <end position="167"/>
    </location>
</feature>
<feature type="transmembrane region" description="Helical" evidence="16">
    <location>
        <begin position="109"/>
        <end position="127"/>
    </location>
</feature>
<evidence type="ECO:0000256" key="14">
    <source>
        <dbReference type="ARBA" id="ARBA00023288"/>
    </source>
</evidence>
<evidence type="ECO:0000256" key="1">
    <source>
        <dbReference type="ARBA" id="ARBA00004651"/>
    </source>
</evidence>
<dbReference type="InParanoid" id="A0A6P8P3F3"/>
<dbReference type="PROSITE" id="PS50262">
    <property type="entry name" value="G_PROTEIN_RECEP_F1_2"/>
    <property type="match status" value="1"/>
</dbReference>
<protein>
    <submittedName>
        <fullName evidence="19">Neuropeptide Y receptor type 6-like</fullName>
    </submittedName>
</protein>
<accession>A0A6P8P3F3</accession>
<evidence type="ECO:0000256" key="13">
    <source>
        <dbReference type="ARBA" id="ARBA00023224"/>
    </source>
</evidence>
<dbReference type="RefSeq" id="XP_033783562.1">
    <property type="nucleotide sequence ID" value="XM_033927671.1"/>
</dbReference>
<evidence type="ECO:0000256" key="6">
    <source>
        <dbReference type="ARBA" id="ARBA00022989"/>
    </source>
</evidence>
<sequence length="366" mass="41998">MAESGLTANGTMSNISGSQFFDMCPPSLPVTLLLIIAYSIVTLVGLFGNLCLIIIVKKHKESQNVTNFLIANLSLSDILLSALCIPFTAMYTLMDYWILGEAMCKMSSFVQSVSVSVSVFSLVLIAVERYQLIVNPRGWKPNISQAYWGITFMWFFSLIISVPFFVFHQTTDEPFRNISVYNEYYKDKVVCSEAWPSREHRLVFTTCLLICQYFIPLFFIIICYLKIFVCLRKRNSKVDKLRENENRLNESKRINLMLISIVVTFLACWLPLNVFNVVFDWNHEALMNCHHDVVFTVCHLIAMVSTCINPIYYGFLNKNFQKDLLLLIYHCKCMASEEEYENIALSTMHTDVSKGSLKLNNAPTNI</sequence>
<dbReference type="GO" id="GO:0042923">
    <property type="term" value="F:neuropeptide binding"/>
    <property type="evidence" value="ECO:0007669"/>
    <property type="project" value="TreeGrafter"/>
</dbReference>
<evidence type="ECO:0000259" key="17">
    <source>
        <dbReference type="PROSITE" id="PS50262"/>
    </source>
</evidence>
<evidence type="ECO:0000256" key="10">
    <source>
        <dbReference type="ARBA" id="ARBA00023157"/>
    </source>
</evidence>
<dbReference type="SUPFAM" id="SSF81321">
    <property type="entry name" value="Family A G protein-coupled receptor-like"/>
    <property type="match status" value="1"/>
</dbReference>
<dbReference type="InterPro" id="IPR000611">
    <property type="entry name" value="NPY_rcpt"/>
</dbReference>
<dbReference type="Gene3D" id="1.20.1070.10">
    <property type="entry name" value="Rhodopsin 7-helix transmembrane proteins"/>
    <property type="match status" value="1"/>
</dbReference>
<dbReference type="OrthoDB" id="9046662at2759"/>
<dbReference type="InterPro" id="IPR017452">
    <property type="entry name" value="GPCR_Rhodpsn_7TM"/>
</dbReference>
<comment type="subcellular location">
    <subcellularLocation>
        <location evidence="1">Cell membrane</location>
        <topology evidence="1">Multi-pass membrane protein</topology>
    </subcellularLocation>
</comment>
<dbReference type="FunFam" id="1.20.1070.10:FF:000062">
    <property type="entry name" value="Neuropeptide Y receptor type 1"/>
    <property type="match status" value="1"/>
</dbReference>
<evidence type="ECO:0000256" key="11">
    <source>
        <dbReference type="ARBA" id="ARBA00023170"/>
    </source>
</evidence>
<evidence type="ECO:0000313" key="19">
    <source>
        <dbReference type="RefSeq" id="XP_033783562.1"/>
    </source>
</evidence>
<dbReference type="PANTHER" id="PTHR24235">
    <property type="entry name" value="NEUROPEPTIDE Y RECEPTOR"/>
    <property type="match status" value="1"/>
</dbReference>
<dbReference type="GO" id="GO:0043005">
    <property type="term" value="C:neuron projection"/>
    <property type="evidence" value="ECO:0007669"/>
    <property type="project" value="TreeGrafter"/>
</dbReference>
<keyword evidence="12" id="KW-0325">Glycoprotein</keyword>
<evidence type="ECO:0000256" key="9">
    <source>
        <dbReference type="ARBA" id="ARBA00023139"/>
    </source>
</evidence>
<dbReference type="AlphaFoldDB" id="A0A6P8P3F3"/>
<keyword evidence="5 15" id="KW-0812">Transmembrane</keyword>
<feature type="transmembrane region" description="Helical" evidence="16">
    <location>
        <begin position="30"/>
        <end position="56"/>
    </location>
</feature>
<comment type="similarity">
    <text evidence="2 15">Belongs to the G-protein coupled receptor 1 family.</text>
</comment>
<keyword evidence="11 15" id="KW-0675">Receptor</keyword>
<feature type="transmembrane region" description="Helical" evidence="16">
    <location>
        <begin position="68"/>
        <end position="89"/>
    </location>
</feature>
<feature type="transmembrane region" description="Helical" evidence="16">
    <location>
        <begin position="293"/>
        <end position="315"/>
    </location>
</feature>
<evidence type="ECO:0000256" key="15">
    <source>
        <dbReference type="RuleBase" id="RU000688"/>
    </source>
</evidence>
<organism evidence="18 19">
    <name type="scientific">Geotrypetes seraphini</name>
    <name type="common">Gaboon caecilian</name>
    <name type="synonym">Caecilia seraphini</name>
    <dbReference type="NCBI Taxonomy" id="260995"/>
    <lineage>
        <taxon>Eukaryota</taxon>
        <taxon>Metazoa</taxon>
        <taxon>Chordata</taxon>
        <taxon>Craniata</taxon>
        <taxon>Vertebrata</taxon>
        <taxon>Euteleostomi</taxon>
        <taxon>Amphibia</taxon>
        <taxon>Gymnophiona</taxon>
        <taxon>Geotrypetes</taxon>
    </lineage>
</organism>
<dbReference type="PANTHER" id="PTHR24235:SF16">
    <property type="entry name" value="NEUROPEPTIDE Y RECEPTOR TYPE 6-RELATED"/>
    <property type="match status" value="1"/>
</dbReference>
<evidence type="ECO:0000256" key="12">
    <source>
        <dbReference type="ARBA" id="ARBA00023180"/>
    </source>
</evidence>
<dbReference type="PRINTS" id="PR00237">
    <property type="entry name" value="GPCRRHODOPSN"/>
</dbReference>
<dbReference type="Proteomes" id="UP000515159">
    <property type="component" value="Chromosome 18"/>
</dbReference>
<feature type="transmembrane region" description="Helical" evidence="16">
    <location>
        <begin position="202"/>
        <end position="225"/>
    </location>
</feature>
<keyword evidence="9" id="KW-0564">Palmitate</keyword>
<evidence type="ECO:0000256" key="8">
    <source>
        <dbReference type="ARBA" id="ARBA00023136"/>
    </source>
</evidence>
<gene>
    <name evidence="19" type="primary">LOC117351826</name>
</gene>
<dbReference type="GeneID" id="117351826"/>
<dbReference type="KEGG" id="gsh:117351826"/>
<dbReference type="PRINTS" id="PR01013">
    <property type="entry name" value="NRPEPTIDEY1R"/>
</dbReference>
<dbReference type="InterPro" id="IPR000351">
    <property type="entry name" value="NPY1_rcpt"/>
</dbReference>
<keyword evidence="6 16" id="KW-1133">Transmembrane helix</keyword>
<dbReference type="GO" id="GO:0004983">
    <property type="term" value="F:neuropeptide Y receptor activity"/>
    <property type="evidence" value="ECO:0007669"/>
    <property type="project" value="InterPro"/>
</dbReference>
<evidence type="ECO:0000256" key="7">
    <source>
        <dbReference type="ARBA" id="ARBA00023040"/>
    </source>
</evidence>
<feature type="domain" description="G-protein coupled receptors family 1 profile" evidence="17">
    <location>
        <begin position="48"/>
        <end position="313"/>
    </location>
</feature>
<reference evidence="19" key="1">
    <citation type="submission" date="2025-08" db="UniProtKB">
        <authorList>
            <consortium name="RefSeq"/>
        </authorList>
    </citation>
    <scope>IDENTIFICATION</scope>
</reference>